<accession>A0A6N8JN18</accession>
<dbReference type="InterPro" id="IPR058365">
    <property type="entry name" value="DUF8052"/>
</dbReference>
<proteinExistence type="predicted"/>
<sequence>MAGRIEVIERLLAAHETWFDVERDHCFAGRIFPGYAEFHSSASQYVLVKRAKLWEASSHEYLFFWPADHLDEAALTDLLHFMTHEALGKVQLTSDHMSSYLSLVVVADEVDDIVPRLVSRARFRKNFALGLKGWADMRVAVVDLSARRIWANTQGKPLVETLAANAFAEDAPAAEGGKAAPVAAVADRSAADAEAPAAEASAVRVSRVGR</sequence>
<evidence type="ECO:0000259" key="1">
    <source>
        <dbReference type="Pfam" id="PF26226"/>
    </source>
</evidence>
<dbReference type="Proteomes" id="UP000463388">
    <property type="component" value="Unassembled WGS sequence"/>
</dbReference>
<feature type="domain" description="DUF8052" evidence="1">
    <location>
        <begin position="6"/>
        <end position="162"/>
    </location>
</feature>
<dbReference type="EMBL" id="WSRR01000004">
    <property type="protein sequence ID" value="MVX60444.1"/>
    <property type="molecule type" value="Genomic_DNA"/>
</dbReference>
<organism evidence="2 3">
    <name type="scientific">Adlercreutzia mucosicola</name>
    <dbReference type="NCBI Taxonomy" id="580026"/>
    <lineage>
        <taxon>Bacteria</taxon>
        <taxon>Bacillati</taxon>
        <taxon>Actinomycetota</taxon>
        <taxon>Coriobacteriia</taxon>
        <taxon>Eggerthellales</taxon>
        <taxon>Eggerthellaceae</taxon>
        <taxon>Adlercreutzia</taxon>
    </lineage>
</organism>
<name>A0A6N8JN18_9ACTN</name>
<reference evidence="2 3" key="1">
    <citation type="submission" date="2019-12" db="EMBL/GenBank/DDBJ databases">
        <title>Microbes associate with the intestines of laboratory mice.</title>
        <authorList>
            <person name="Navarre W."/>
            <person name="Wong E."/>
        </authorList>
    </citation>
    <scope>NUCLEOTIDE SEQUENCE [LARGE SCALE GENOMIC DNA]</scope>
    <source>
        <strain evidence="2 3">NM66_B29</strain>
    </source>
</reference>
<comment type="caution">
    <text evidence="2">The sequence shown here is derived from an EMBL/GenBank/DDBJ whole genome shotgun (WGS) entry which is preliminary data.</text>
</comment>
<evidence type="ECO:0000313" key="2">
    <source>
        <dbReference type="EMBL" id="MVX60444.1"/>
    </source>
</evidence>
<dbReference type="Pfam" id="PF26226">
    <property type="entry name" value="DUF8052"/>
    <property type="match status" value="1"/>
</dbReference>
<gene>
    <name evidence="2" type="ORF">GKZ27_03065</name>
</gene>
<protein>
    <recommendedName>
        <fullName evidence="1">DUF8052 domain-containing protein</fullName>
    </recommendedName>
</protein>
<evidence type="ECO:0000313" key="3">
    <source>
        <dbReference type="Proteomes" id="UP000463388"/>
    </source>
</evidence>
<dbReference type="AlphaFoldDB" id="A0A6N8JN18"/>
<keyword evidence="3" id="KW-1185">Reference proteome</keyword>
<dbReference type="OrthoDB" id="3177112at2"/>
<dbReference type="RefSeq" id="WP_156891952.1">
    <property type="nucleotide sequence ID" value="NZ_JANJZH010000018.1"/>
</dbReference>